<evidence type="ECO:0000256" key="3">
    <source>
        <dbReference type="ARBA" id="ARBA00022448"/>
    </source>
</evidence>
<dbReference type="GO" id="GO:0016020">
    <property type="term" value="C:membrane"/>
    <property type="evidence" value="ECO:0007669"/>
    <property type="project" value="UniProtKB-SubCell"/>
</dbReference>
<organism evidence="10 11">
    <name type="scientific">Penicillium angulare</name>
    <dbReference type="NCBI Taxonomy" id="116970"/>
    <lineage>
        <taxon>Eukaryota</taxon>
        <taxon>Fungi</taxon>
        <taxon>Dikarya</taxon>
        <taxon>Ascomycota</taxon>
        <taxon>Pezizomycotina</taxon>
        <taxon>Eurotiomycetes</taxon>
        <taxon>Eurotiomycetidae</taxon>
        <taxon>Eurotiales</taxon>
        <taxon>Aspergillaceae</taxon>
        <taxon>Penicillium</taxon>
    </lineage>
</organism>
<feature type="compositionally biased region" description="Low complexity" evidence="7">
    <location>
        <begin position="589"/>
        <end position="602"/>
    </location>
</feature>
<evidence type="ECO:0000256" key="8">
    <source>
        <dbReference type="SAM" id="Phobius"/>
    </source>
</evidence>
<evidence type="ECO:0000256" key="2">
    <source>
        <dbReference type="ARBA" id="ARBA00008170"/>
    </source>
</evidence>
<feature type="transmembrane region" description="Helical" evidence="8">
    <location>
        <begin position="148"/>
        <end position="167"/>
    </location>
</feature>
<feature type="transmembrane region" description="Helical" evidence="8">
    <location>
        <begin position="1024"/>
        <end position="1042"/>
    </location>
</feature>
<keyword evidence="5 8" id="KW-1133">Transmembrane helix</keyword>
<feature type="transmembrane region" description="Helical" evidence="8">
    <location>
        <begin position="936"/>
        <end position="961"/>
    </location>
</feature>
<feature type="transmembrane region" description="Helical" evidence="8">
    <location>
        <begin position="783"/>
        <end position="801"/>
    </location>
</feature>
<reference evidence="10" key="1">
    <citation type="submission" date="2022-11" db="EMBL/GenBank/DDBJ databases">
        <authorList>
            <person name="Petersen C."/>
        </authorList>
    </citation>
    <scope>NUCLEOTIDE SEQUENCE</scope>
    <source>
        <strain evidence="10">IBT 30069</strain>
    </source>
</reference>
<evidence type="ECO:0000313" key="10">
    <source>
        <dbReference type="EMBL" id="KAJ5088224.1"/>
    </source>
</evidence>
<feature type="transmembrane region" description="Helical" evidence="8">
    <location>
        <begin position="813"/>
        <end position="835"/>
    </location>
</feature>
<reference evidence="10" key="2">
    <citation type="journal article" date="2023" name="IMA Fungus">
        <title>Comparative genomic study of the Penicillium genus elucidates a diverse pangenome and 15 lateral gene transfer events.</title>
        <authorList>
            <person name="Petersen C."/>
            <person name="Sorensen T."/>
            <person name="Nielsen M.R."/>
            <person name="Sondergaard T.E."/>
            <person name="Sorensen J.L."/>
            <person name="Fitzpatrick D.A."/>
            <person name="Frisvad J.C."/>
            <person name="Nielsen K.L."/>
        </authorList>
    </citation>
    <scope>NUCLEOTIDE SEQUENCE</scope>
    <source>
        <strain evidence="10">IBT 30069</strain>
    </source>
</reference>
<feature type="domain" description="Sodium/calcium exchanger membrane region" evidence="9">
    <location>
        <begin position="873"/>
        <end position="1037"/>
    </location>
</feature>
<feature type="non-terminal residue" evidence="10">
    <location>
        <position position="1046"/>
    </location>
</feature>
<accession>A0A9W9EUN3</accession>
<feature type="region of interest" description="Disordered" evidence="7">
    <location>
        <begin position="291"/>
        <end position="312"/>
    </location>
</feature>
<gene>
    <name evidence="10" type="ORF">N7456_011840</name>
</gene>
<feature type="transmembrane region" description="Helical" evidence="8">
    <location>
        <begin position="907"/>
        <end position="929"/>
    </location>
</feature>
<feature type="compositionally biased region" description="Polar residues" evidence="7">
    <location>
        <begin position="438"/>
        <end position="447"/>
    </location>
</feature>
<comment type="similarity">
    <text evidence="2">Belongs to the Ca(2+):cation antiporter (CaCA) (TC 2.A.19) family.</text>
</comment>
<evidence type="ECO:0000256" key="1">
    <source>
        <dbReference type="ARBA" id="ARBA00004141"/>
    </source>
</evidence>
<dbReference type="InterPro" id="IPR004837">
    <property type="entry name" value="NaCa_Exmemb"/>
</dbReference>
<dbReference type="PANTHER" id="PTHR12266:SF0">
    <property type="entry name" value="MITOCHONDRIAL SODIUM_CALCIUM EXCHANGER PROTEIN"/>
    <property type="match status" value="1"/>
</dbReference>
<feature type="transmembrane region" description="Helical" evidence="8">
    <location>
        <begin position="251"/>
        <end position="270"/>
    </location>
</feature>
<dbReference type="GO" id="GO:0006874">
    <property type="term" value="P:intracellular calcium ion homeostasis"/>
    <property type="evidence" value="ECO:0007669"/>
    <property type="project" value="TreeGrafter"/>
</dbReference>
<feature type="region of interest" description="Disordered" evidence="7">
    <location>
        <begin position="738"/>
        <end position="774"/>
    </location>
</feature>
<dbReference type="InterPro" id="IPR051359">
    <property type="entry name" value="CaCA_antiporter"/>
</dbReference>
<dbReference type="Gene3D" id="1.20.1420.30">
    <property type="entry name" value="NCX, central ion-binding region"/>
    <property type="match status" value="2"/>
</dbReference>
<feature type="region of interest" description="Disordered" evidence="7">
    <location>
        <begin position="391"/>
        <end position="448"/>
    </location>
</feature>
<feature type="transmembrane region" description="Helical" evidence="8">
    <location>
        <begin position="990"/>
        <end position="1012"/>
    </location>
</feature>
<dbReference type="GO" id="GO:0008324">
    <property type="term" value="F:monoatomic cation transmembrane transporter activity"/>
    <property type="evidence" value="ECO:0007669"/>
    <property type="project" value="TreeGrafter"/>
</dbReference>
<evidence type="ECO:0000259" key="9">
    <source>
        <dbReference type="Pfam" id="PF01699"/>
    </source>
</evidence>
<feature type="region of interest" description="Disordered" evidence="7">
    <location>
        <begin position="468"/>
        <end position="603"/>
    </location>
</feature>
<evidence type="ECO:0000313" key="11">
    <source>
        <dbReference type="Proteomes" id="UP001149165"/>
    </source>
</evidence>
<feature type="compositionally biased region" description="Polar residues" evidence="7">
    <location>
        <begin position="541"/>
        <end position="551"/>
    </location>
</feature>
<feature type="transmembrane region" description="Helical" evidence="8">
    <location>
        <begin position="32"/>
        <end position="49"/>
    </location>
</feature>
<dbReference type="Pfam" id="PF01699">
    <property type="entry name" value="Na_Ca_ex"/>
    <property type="match status" value="2"/>
</dbReference>
<feature type="compositionally biased region" description="Basic and acidic residues" evidence="7">
    <location>
        <begin position="738"/>
        <end position="761"/>
    </location>
</feature>
<sequence>HDAVAANAIMNQLPSILQPAVRKRPRYSVRPFYTTLLVFTGLVVLSWALRSIPIGGSPKPAAKNLFLAKRGDEPECRLVREVEDKCAYVQTNCPDHQDGLFSYLQLYYCALSDAKPIAFTLLILWLSLLFSTIGIAASDFLCIDLSTLASILGLSESLTGVTFLAFGNGSPDVFSTFAAMRSNSGSLAIGELIGAASFITTVVAGSMALVRPFRVARRSFVRDVGYFIVAVSFSMFLLADGRLHVWESAAMVGLYAFYVVLVVSWHWYLVRRRRKYERDLAARTHFHIPDNQELDVEEPEEDDDPGVASESRSLLRGASTDDFDLLERAGVPTWKDEEDEDDDTRNRYLAEISDNMHVYRPQNRSRRNTMNPIRPSLVGALEFQSVLHSLQKSRNTNRDPRIDIASYSDDGDDSQPFDTRSIASHPRASRPSAPNDRLSPSSGNGSSRIRAVSANDAYGLQLDTSLLGHQEDQGPRLTVRRPSNETSQGTPLEPPRVPRIDTNAALTASPSSSALPSPTTSSVDTPAPHTPDLLAPPNPFHSPNYQTTATHGRSPVSVSPRGAGSSSQPSIMPESPSAPFPAFVDVSGSPSSRPPSSRLPNPIVSPSQQLLVHDGLGIIGDDSPSYQNHITQWWPYSIIFSPTQIACTLFPTLAGWKSKSITGQFLGIVAAPSVFLLTITVPVIEPEGPESSEELNSIPEVIIDQPDGDNDHGPRVRLPADSPTLSPMVHDLHDSISHLSDSHSHHKSNIQDHGGRPRWDSELPAAPPPAPAPSVPTRDWNRWLVITQLFTGPFFFVLVAWSTLDEDLNPRNLLLPSLISLLFSFTFLSLLLISTRRRPWHRRRMTDQSIFGSQELSESPAHSLPYSWRPFLSLLGFLVAISWIATIATEVVSLLKTIGVILDISDSLLGLTVFAIGNSLGDLVANVTVARLGYPVMALSACFGGPMLNILLGIGLGGLYMTLNSGNVKRHDEILGLRASTPQQVPYEIAISKVLVISGTTLLLVLVGLLIVVPMNNWRMDRRIGWGLVAVWCVSTLGNVIAELAS</sequence>
<keyword evidence="3" id="KW-0813">Transport</keyword>
<proteinExistence type="inferred from homology"/>
<feature type="transmembrane region" description="Helical" evidence="8">
    <location>
        <begin position="220"/>
        <end position="239"/>
    </location>
</feature>
<evidence type="ECO:0000256" key="5">
    <source>
        <dbReference type="ARBA" id="ARBA00022989"/>
    </source>
</evidence>
<dbReference type="OrthoDB" id="407410at2759"/>
<feature type="transmembrane region" description="Helical" evidence="8">
    <location>
        <begin position="871"/>
        <end position="895"/>
    </location>
</feature>
<dbReference type="PANTHER" id="PTHR12266">
    <property type="entry name" value="NA+/CA2+ K+ INDEPENDENT EXCHANGER"/>
    <property type="match status" value="1"/>
</dbReference>
<dbReference type="InterPro" id="IPR044880">
    <property type="entry name" value="NCX_ion-bd_dom_sf"/>
</dbReference>
<dbReference type="Proteomes" id="UP001149165">
    <property type="component" value="Unassembled WGS sequence"/>
</dbReference>
<feature type="transmembrane region" description="Helical" evidence="8">
    <location>
        <begin position="187"/>
        <end position="208"/>
    </location>
</feature>
<keyword evidence="4 8" id="KW-0812">Transmembrane</keyword>
<comment type="subcellular location">
    <subcellularLocation>
        <location evidence="1">Membrane</location>
        <topology evidence="1">Multi-pass membrane protein</topology>
    </subcellularLocation>
</comment>
<evidence type="ECO:0000256" key="7">
    <source>
        <dbReference type="SAM" id="MobiDB-lite"/>
    </source>
</evidence>
<name>A0A9W9EUN3_9EURO</name>
<dbReference type="EMBL" id="JAPQKH010000007">
    <property type="protein sequence ID" value="KAJ5088224.1"/>
    <property type="molecule type" value="Genomic_DNA"/>
</dbReference>
<feature type="compositionally biased region" description="Pro residues" evidence="7">
    <location>
        <begin position="765"/>
        <end position="774"/>
    </location>
</feature>
<dbReference type="AlphaFoldDB" id="A0A9W9EUN3"/>
<protein>
    <submittedName>
        <fullName evidence="10">Sodium/calcium exchanger membrane region</fullName>
    </submittedName>
</protein>
<feature type="domain" description="Sodium/calcium exchanger membrane region" evidence="9">
    <location>
        <begin position="124"/>
        <end position="262"/>
    </location>
</feature>
<feature type="transmembrane region" description="Helical" evidence="8">
    <location>
        <begin position="117"/>
        <end position="136"/>
    </location>
</feature>
<evidence type="ECO:0000256" key="4">
    <source>
        <dbReference type="ARBA" id="ARBA00022692"/>
    </source>
</evidence>
<comment type="caution">
    <text evidence="10">The sequence shown here is derived from an EMBL/GenBank/DDBJ whole genome shotgun (WGS) entry which is preliminary data.</text>
</comment>
<evidence type="ECO:0000256" key="6">
    <source>
        <dbReference type="ARBA" id="ARBA00023136"/>
    </source>
</evidence>
<feature type="compositionally biased region" description="Acidic residues" evidence="7">
    <location>
        <begin position="292"/>
        <end position="305"/>
    </location>
</feature>
<keyword evidence="11" id="KW-1185">Reference proteome</keyword>
<feature type="compositionally biased region" description="Low complexity" evidence="7">
    <location>
        <begin position="504"/>
        <end position="522"/>
    </location>
</feature>
<keyword evidence="6 8" id="KW-0472">Membrane</keyword>